<dbReference type="Pfam" id="PF05347">
    <property type="entry name" value="Complex1_LYR"/>
    <property type="match status" value="1"/>
</dbReference>
<reference evidence="3 6" key="2">
    <citation type="submission" date="2016-10" db="EMBL/GenBank/DDBJ databases">
        <authorList>
            <person name="de Groot N.N."/>
        </authorList>
    </citation>
    <scope>NUCLEOTIDE SEQUENCE [LARGE SCALE GENOMIC DNA]</scope>
    <source>
        <strain evidence="4 6">CBS 141442</strain>
        <strain evidence="3">PYCC 4715</strain>
    </source>
</reference>
<dbReference type="OrthoDB" id="275715at2759"/>
<dbReference type="PANTHER" id="PTHR13166">
    <property type="entry name" value="PROTEIN C6ORF149"/>
    <property type="match status" value="1"/>
</dbReference>
<evidence type="ECO:0000313" key="6">
    <source>
        <dbReference type="Proteomes" id="UP000182334"/>
    </source>
</evidence>
<dbReference type="EMBL" id="LT635767">
    <property type="protein sequence ID" value="SGZ55809.1"/>
    <property type="molecule type" value="Genomic_DNA"/>
</dbReference>
<dbReference type="InterPro" id="IPR008011">
    <property type="entry name" value="Complex1_LYR_dom"/>
</dbReference>
<evidence type="ECO:0000256" key="1">
    <source>
        <dbReference type="ARBA" id="ARBA00009508"/>
    </source>
</evidence>
<dbReference type="AlphaFoldDB" id="A0A1L0BWT1"/>
<evidence type="ECO:0000313" key="5">
    <source>
        <dbReference type="Proteomes" id="UP000182259"/>
    </source>
</evidence>
<protein>
    <submittedName>
        <fullName evidence="3">CIC11C00000001596</fullName>
    </submittedName>
    <submittedName>
        <fullName evidence="4">CIC11C00000004629</fullName>
    </submittedName>
</protein>
<proteinExistence type="inferred from homology"/>
<reference evidence="5" key="1">
    <citation type="submission" date="2016-10" db="EMBL/GenBank/DDBJ databases">
        <authorList>
            <person name="Geijer C."/>
            <person name="Jareborg N."/>
            <person name="Dainat J."/>
        </authorList>
    </citation>
    <scope>NUCLEOTIDE SEQUENCE [LARGE SCALE GENOMIC DNA]</scope>
    <source>
        <strain evidence="5">PYCC 4715</strain>
    </source>
</reference>
<evidence type="ECO:0000313" key="3">
    <source>
        <dbReference type="EMBL" id="SGZ55809.1"/>
    </source>
</evidence>
<dbReference type="EMBL" id="LT635760">
    <property type="protein sequence ID" value="SGZ55845.1"/>
    <property type="molecule type" value="Genomic_DNA"/>
</dbReference>
<dbReference type="InterPro" id="IPR045297">
    <property type="entry name" value="Complex1_LYR_LYRM4"/>
</dbReference>
<dbReference type="CDD" id="cd20264">
    <property type="entry name" value="Complex1_LYR_LYRM4"/>
    <property type="match status" value="1"/>
</dbReference>
<comment type="similarity">
    <text evidence="1">Belongs to the complex I LYR family.</text>
</comment>
<dbReference type="Proteomes" id="UP000182334">
    <property type="component" value="Chromosome V"/>
</dbReference>
<sequence length="89" mass="10609">MAPNSKQVLGLYKQLLANAYKFDNYNFREYSKRRIHDAFKQHKNEADEEKITTFFNEGINNLAMLKRQSTISQMFTFDKLVVEPLKQHH</sequence>
<dbReference type="STRING" id="45354.A0A1L0BWT1"/>
<dbReference type="PANTHER" id="PTHR13166:SF7">
    <property type="entry name" value="LYR MOTIF-CONTAINING PROTEIN 4"/>
    <property type="match status" value="1"/>
</dbReference>
<dbReference type="GO" id="GO:0016226">
    <property type="term" value="P:iron-sulfur cluster assembly"/>
    <property type="evidence" value="ECO:0007669"/>
    <property type="project" value="InterPro"/>
</dbReference>
<keyword evidence="6" id="KW-1185">Reference proteome</keyword>
<feature type="domain" description="Complex 1 LYR protein" evidence="2">
    <location>
        <begin position="6"/>
        <end position="64"/>
    </location>
</feature>
<gene>
    <name evidence="3" type="ORF">SAMEA4029009_CIC11G00000001596</name>
    <name evidence="4" type="ORF">SAMEA4029010_CIC11G00000004629</name>
</gene>
<dbReference type="Proteomes" id="UP000182259">
    <property type="component" value="Chromosome IV"/>
</dbReference>
<name>A0A1L0BWT1_9ASCO</name>
<dbReference type="GO" id="GO:1990221">
    <property type="term" value="C:L-cysteine desulfurase complex"/>
    <property type="evidence" value="ECO:0007669"/>
    <property type="project" value="TreeGrafter"/>
</dbReference>
<dbReference type="GO" id="GO:0005739">
    <property type="term" value="C:mitochondrion"/>
    <property type="evidence" value="ECO:0007669"/>
    <property type="project" value="TreeGrafter"/>
</dbReference>
<organism evidence="3 5">
    <name type="scientific">Sungouiella intermedia</name>
    <dbReference type="NCBI Taxonomy" id="45354"/>
    <lineage>
        <taxon>Eukaryota</taxon>
        <taxon>Fungi</taxon>
        <taxon>Dikarya</taxon>
        <taxon>Ascomycota</taxon>
        <taxon>Saccharomycotina</taxon>
        <taxon>Pichiomycetes</taxon>
        <taxon>Metschnikowiaceae</taxon>
        <taxon>Sungouiella</taxon>
    </lineage>
</organism>
<evidence type="ECO:0000259" key="2">
    <source>
        <dbReference type="Pfam" id="PF05347"/>
    </source>
</evidence>
<evidence type="ECO:0000313" key="4">
    <source>
        <dbReference type="EMBL" id="SGZ55845.1"/>
    </source>
</evidence>
<accession>A0A1L0BWT1</accession>
<dbReference type="InterPro" id="IPR051522">
    <property type="entry name" value="ISC_assembly_LYR"/>
</dbReference>